<sequence length="56" mass="5921">MSTALSEVSTALSEVSTALSEVGASDDDESPEDTINQIMEARKMLSNASYFAFTAT</sequence>
<reference evidence="1" key="1">
    <citation type="submission" date="2013-08" db="EMBL/GenBank/DDBJ databases">
        <authorList>
            <person name="Mendez C."/>
            <person name="Richter M."/>
            <person name="Ferrer M."/>
            <person name="Sanchez J."/>
        </authorList>
    </citation>
    <scope>NUCLEOTIDE SEQUENCE</scope>
</reference>
<gene>
    <name evidence="1" type="ORF">B1B_19551</name>
</gene>
<feature type="non-terminal residue" evidence="1">
    <location>
        <position position="56"/>
    </location>
</feature>
<name>T0XUQ6_9ZZZZ</name>
<dbReference type="EMBL" id="AUZY01013132">
    <property type="protein sequence ID" value="EQD26516.1"/>
    <property type="molecule type" value="Genomic_DNA"/>
</dbReference>
<evidence type="ECO:0000313" key="1">
    <source>
        <dbReference type="EMBL" id="EQD26516.1"/>
    </source>
</evidence>
<reference evidence="1" key="2">
    <citation type="journal article" date="2014" name="ISME J.">
        <title>Microbial stratification in low pH oxic and suboxic macroscopic growths along an acid mine drainage.</title>
        <authorList>
            <person name="Mendez-Garcia C."/>
            <person name="Mesa V."/>
            <person name="Sprenger R.R."/>
            <person name="Richter M."/>
            <person name="Diez M.S."/>
            <person name="Solano J."/>
            <person name="Bargiela R."/>
            <person name="Golyshina O.V."/>
            <person name="Manteca A."/>
            <person name="Ramos J.L."/>
            <person name="Gallego J.R."/>
            <person name="Llorente I."/>
            <person name="Martins Dos Santos V.A."/>
            <person name="Jensen O.N."/>
            <person name="Pelaez A.I."/>
            <person name="Sanchez J."/>
            <person name="Ferrer M."/>
        </authorList>
    </citation>
    <scope>NUCLEOTIDE SEQUENCE</scope>
</reference>
<accession>T0XUQ6</accession>
<organism evidence="1">
    <name type="scientific">mine drainage metagenome</name>
    <dbReference type="NCBI Taxonomy" id="410659"/>
    <lineage>
        <taxon>unclassified sequences</taxon>
        <taxon>metagenomes</taxon>
        <taxon>ecological metagenomes</taxon>
    </lineage>
</organism>
<proteinExistence type="predicted"/>
<comment type="caution">
    <text evidence="1">The sequence shown here is derived from an EMBL/GenBank/DDBJ whole genome shotgun (WGS) entry which is preliminary data.</text>
</comment>
<dbReference type="AlphaFoldDB" id="T0XUQ6"/>
<protein>
    <submittedName>
        <fullName evidence="1">Uncharacterized protein</fullName>
    </submittedName>
</protein>